<protein>
    <recommendedName>
        <fullName evidence="6">Transmembrane protein</fullName>
    </recommendedName>
</protein>
<accession>A0AB34JPN3</accession>
<proteinExistence type="predicted"/>
<sequence>MLVGDELRPVLEDHPPRMSHGTRGSPAGPTETMSLSQIRQEKERRRQEALHGDDVWLPSWVASVVNRTRGTLFFRECVAREPETPLTSLHLMQPLLGLLLFGAMALLLFCVATAIGLLALSVDSIRALEVVVSLLAVFASAALLSVGLVARGVPTQEKLNVQLNGNIDGLEESVEAAKANADDAEKLGNLTLGWVKARGADRDGVRALRDQLQRDTAELWAFQFKAMLLRYLSRGERHKYQQENAELLHALRETPSTTLAQYEAQREKLLPNGRLSIPELQRVAEMVRQTEQESAYDFLDEVIFAFIDDVVARQQEEGQAKDSECL</sequence>
<keyword evidence="5" id="KW-1185">Reference proteome</keyword>
<evidence type="ECO:0000313" key="5">
    <source>
        <dbReference type="Proteomes" id="UP001515480"/>
    </source>
</evidence>
<feature type="region of interest" description="Disordered" evidence="2">
    <location>
        <begin position="1"/>
        <end position="43"/>
    </location>
</feature>
<evidence type="ECO:0000256" key="3">
    <source>
        <dbReference type="SAM" id="Phobius"/>
    </source>
</evidence>
<evidence type="ECO:0000256" key="2">
    <source>
        <dbReference type="SAM" id="MobiDB-lite"/>
    </source>
</evidence>
<feature type="compositionally biased region" description="Basic and acidic residues" evidence="2">
    <location>
        <begin position="1"/>
        <end position="16"/>
    </location>
</feature>
<dbReference type="EMBL" id="JBGBPQ010000005">
    <property type="protein sequence ID" value="KAL1523875.1"/>
    <property type="molecule type" value="Genomic_DNA"/>
</dbReference>
<keyword evidence="3" id="KW-0812">Transmembrane</keyword>
<feature type="coiled-coil region" evidence="1">
    <location>
        <begin position="160"/>
        <end position="187"/>
    </location>
</feature>
<dbReference type="Proteomes" id="UP001515480">
    <property type="component" value="Unassembled WGS sequence"/>
</dbReference>
<feature type="transmembrane region" description="Helical" evidence="3">
    <location>
        <begin position="127"/>
        <end position="150"/>
    </location>
</feature>
<reference evidence="4 5" key="1">
    <citation type="journal article" date="2024" name="Science">
        <title>Giant polyketide synthase enzymes in the biosynthesis of giant marine polyether toxins.</title>
        <authorList>
            <person name="Fallon T.R."/>
            <person name="Shende V.V."/>
            <person name="Wierzbicki I.H."/>
            <person name="Pendleton A.L."/>
            <person name="Watervoot N.F."/>
            <person name="Auber R.P."/>
            <person name="Gonzalez D.J."/>
            <person name="Wisecaver J.H."/>
            <person name="Moore B.S."/>
        </authorList>
    </citation>
    <scope>NUCLEOTIDE SEQUENCE [LARGE SCALE GENOMIC DNA]</scope>
    <source>
        <strain evidence="4 5">12B1</strain>
    </source>
</reference>
<gene>
    <name evidence="4" type="ORF">AB1Y20_018794</name>
</gene>
<keyword evidence="3" id="KW-1133">Transmembrane helix</keyword>
<evidence type="ECO:0000313" key="4">
    <source>
        <dbReference type="EMBL" id="KAL1523875.1"/>
    </source>
</evidence>
<dbReference type="AlphaFoldDB" id="A0AB34JPN3"/>
<name>A0AB34JPN3_PRYPA</name>
<keyword evidence="3" id="KW-0472">Membrane</keyword>
<evidence type="ECO:0008006" key="6">
    <source>
        <dbReference type="Google" id="ProtNLM"/>
    </source>
</evidence>
<keyword evidence="1" id="KW-0175">Coiled coil</keyword>
<evidence type="ECO:0000256" key="1">
    <source>
        <dbReference type="SAM" id="Coils"/>
    </source>
</evidence>
<feature type="transmembrane region" description="Helical" evidence="3">
    <location>
        <begin position="95"/>
        <end position="120"/>
    </location>
</feature>
<organism evidence="4 5">
    <name type="scientific">Prymnesium parvum</name>
    <name type="common">Toxic golden alga</name>
    <dbReference type="NCBI Taxonomy" id="97485"/>
    <lineage>
        <taxon>Eukaryota</taxon>
        <taxon>Haptista</taxon>
        <taxon>Haptophyta</taxon>
        <taxon>Prymnesiophyceae</taxon>
        <taxon>Prymnesiales</taxon>
        <taxon>Prymnesiaceae</taxon>
        <taxon>Prymnesium</taxon>
    </lineage>
</organism>
<comment type="caution">
    <text evidence="4">The sequence shown here is derived from an EMBL/GenBank/DDBJ whole genome shotgun (WGS) entry which is preliminary data.</text>
</comment>